<evidence type="ECO:0000256" key="7">
    <source>
        <dbReference type="PIRSR" id="PIRSR006487-1"/>
    </source>
</evidence>
<dbReference type="KEGG" id="vbl:L21SP4_02017"/>
<evidence type="ECO:0000256" key="4">
    <source>
        <dbReference type="ARBA" id="ARBA00022679"/>
    </source>
</evidence>
<dbReference type="EC" id="2.1.2.10" evidence="2"/>
<dbReference type="InterPro" id="IPR006222">
    <property type="entry name" value="GCVT_N"/>
</dbReference>
<proteinExistence type="inferred from homology"/>
<dbReference type="OrthoDB" id="9774591at2"/>
<dbReference type="PANTHER" id="PTHR43757">
    <property type="entry name" value="AMINOMETHYLTRANSFERASE"/>
    <property type="match status" value="1"/>
</dbReference>
<dbReference type="SUPFAM" id="SSF101790">
    <property type="entry name" value="Aminomethyltransferase beta-barrel domain"/>
    <property type="match status" value="1"/>
</dbReference>
<sequence length="374" mass="40729">MISTRTEKLTPLYDCHVEADARMTPFGGYLLPVTYEGILAEHRAAREGAALFDTSHMGEIMIEGPAAIADLERLLSCRISSLKPGRCRYGLMCRPDGGVLDDLIVYRFGNEAFMLVVNAGTRVRDLEWIRGHTAAETQVKDRSDSTAKIDLQGPDAPRIACALLDPAPNSLSFFSFTRTHFREHELLVSRTGYTGEVGFEFYIDSEAAPRLWNACLRQGAEPSGLGARDTLRLEAGLPLYGHELTEERNAGESGFHFAIDDSKAFIGADAIRKRTPSRVLCGLELDGRRAAREGSAVLDTRGAQVGTVTSGSFAPSVGNAVALAYIDRRAADGHSAFKLDAGRKTIAAERCDTPFYRGGTARQPLQRFLETAPA</sequence>
<dbReference type="InterPro" id="IPR013977">
    <property type="entry name" value="GcvT_C"/>
</dbReference>
<dbReference type="InterPro" id="IPR006223">
    <property type="entry name" value="GcvT"/>
</dbReference>
<evidence type="ECO:0000259" key="9">
    <source>
        <dbReference type="Pfam" id="PF08669"/>
    </source>
</evidence>
<dbReference type="InterPro" id="IPR027266">
    <property type="entry name" value="TrmE/GcvT-like"/>
</dbReference>
<evidence type="ECO:0000256" key="6">
    <source>
        <dbReference type="ARBA" id="ARBA00047665"/>
    </source>
</evidence>
<dbReference type="PIRSF" id="PIRSF006487">
    <property type="entry name" value="GcvT"/>
    <property type="match status" value="1"/>
</dbReference>
<dbReference type="AlphaFoldDB" id="A0A0G3EFK8"/>
<dbReference type="EMBL" id="CP010904">
    <property type="protein sequence ID" value="AKJ65251.1"/>
    <property type="molecule type" value="Genomic_DNA"/>
</dbReference>
<dbReference type="GO" id="GO:0006546">
    <property type="term" value="P:glycine catabolic process"/>
    <property type="evidence" value="ECO:0007669"/>
    <property type="project" value="InterPro"/>
</dbReference>
<dbReference type="Gene3D" id="3.30.1360.120">
    <property type="entry name" value="Probable tRNA modification gtpase trme, domain 1"/>
    <property type="match status" value="1"/>
</dbReference>
<feature type="domain" description="GCVT N-terminal" evidence="8">
    <location>
        <begin position="12"/>
        <end position="260"/>
    </location>
</feature>
<dbReference type="GO" id="GO:0004047">
    <property type="term" value="F:aminomethyltransferase activity"/>
    <property type="evidence" value="ECO:0007669"/>
    <property type="project" value="UniProtKB-EC"/>
</dbReference>
<dbReference type="Pfam" id="PF01571">
    <property type="entry name" value="GCV_T"/>
    <property type="match status" value="1"/>
</dbReference>
<comment type="catalytic activity">
    <reaction evidence="6">
        <text>N(6)-[(R)-S(8)-aminomethyldihydrolipoyl]-L-lysyl-[protein] + (6S)-5,6,7,8-tetrahydrofolate = N(6)-[(R)-dihydrolipoyl]-L-lysyl-[protein] + (6R)-5,10-methylene-5,6,7,8-tetrahydrofolate + NH4(+)</text>
        <dbReference type="Rhea" id="RHEA:16945"/>
        <dbReference type="Rhea" id="RHEA-COMP:10475"/>
        <dbReference type="Rhea" id="RHEA-COMP:10492"/>
        <dbReference type="ChEBI" id="CHEBI:15636"/>
        <dbReference type="ChEBI" id="CHEBI:28938"/>
        <dbReference type="ChEBI" id="CHEBI:57453"/>
        <dbReference type="ChEBI" id="CHEBI:83100"/>
        <dbReference type="ChEBI" id="CHEBI:83143"/>
        <dbReference type="EC" id="2.1.2.10"/>
    </reaction>
</comment>
<dbReference type="STRING" id="1307763.L21SP4_02017"/>
<evidence type="ECO:0000256" key="3">
    <source>
        <dbReference type="ARBA" id="ARBA00022576"/>
    </source>
</evidence>
<dbReference type="SUPFAM" id="SSF103025">
    <property type="entry name" value="Folate-binding domain"/>
    <property type="match status" value="1"/>
</dbReference>
<evidence type="ECO:0000256" key="2">
    <source>
        <dbReference type="ARBA" id="ARBA00012616"/>
    </source>
</evidence>
<keyword evidence="10" id="KW-0489">Methyltransferase</keyword>
<dbReference type="PANTHER" id="PTHR43757:SF2">
    <property type="entry name" value="AMINOMETHYLTRANSFERASE, MITOCHONDRIAL"/>
    <property type="match status" value="1"/>
</dbReference>
<dbReference type="Proteomes" id="UP000035268">
    <property type="component" value="Chromosome"/>
</dbReference>
<comment type="similarity">
    <text evidence="1">Belongs to the GcvT family.</text>
</comment>
<dbReference type="GO" id="GO:0005829">
    <property type="term" value="C:cytosol"/>
    <property type="evidence" value="ECO:0007669"/>
    <property type="project" value="TreeGrafter"/>
</dbReference>
<feature type="domain" description="Aminomethyltransferase C-terminal" evidence="9">
    <location>
        <begin position="278"/>
        <end position="356"/>
    </location>
</feature>
<evidence type="ECO:0000259" key="8">
    <source>
        <dbReference type="Pfam" id="PF01571"/>
    </source>
</evidence>
<dbReference type="GO" id="GO:0008483">
    <property type="term" value="F:transaminase activity"/>
    <property type="evidence" value="ECO:0007669"/>
    <property type="project" value="UniProtKB-KW"/>
</dbReference>
<accession>A0A0G3EFK8</accession>
<dbReference type="GO" id="GO:0032259">
    <property type="term" value="P:methylation"/>
    <property type="evidence" value="ECO:0007669"/>
    <property type="project" value="UniProtKB-KW"/>
</dbReference>
<keyword evidence="4 10" id="KW-0808">Transferase</keyword>
<dbReference type="NCBIfam" id="TIGR00528">
    <property type="entry name" value="gcvT"/>
    <property type="match status" value="1"/>
</dbReference>
<evidence type="ECO:0000313" key="10">
    <source>
        <dbReference type="EMBL" id="AKJ65251.1"/>
    </source>
</evidence>
<dbReference type="Pfam" id="PF08669">
    <property type="entry name" value="GCV_T_C"/>
    <property type="match status" value="1"/>
</dbReference>
<dbReference type="GO" id="GO:0008168">
    <property type="term" value="F:methyltransferase activity"/>
    <property type="evidence" value="ECO:0007669"/>
    <property type="project" value="UniProtKB-KW"/>
</dbReference>
<dbReference type="GO" id="GO:0005960">
    <property type="term" value="C:glycine cleavage complex"/>
    <property type="evidence" value="ECO:0007669"/>
    <property type="project" value="InterPro"/>
</dbReference>
<dbReference type="NCBIfam" id="NF001567">
    <property type="entry name" value="PRK00389.1"/>
    <property type="match status" value="1"/>
</dbReference>
<dbReference type="FunFam" id="3.30.70.1400:FF:000001">
    <property type="entry name" value="Aminomethyltransferase"/>
    <property type="match status" value="1"/>
</dbReference>
<name>A0A0G3EFK8_9BACT</name>
<reference evidence="11" key="1">
    <citation type="submission" date="2015-02" db="EMBL/GenBank/DDBJ databases">
        <title>Description and complete genome sequence of the first cultured representative of the subdivision 5 of the Verrucomicrobia phylum.</title>
        <authorList>
            <person name="Spring S."/>
            <person name="Bunk B."/>
            <person name="Sproer C."/>
            <person name="Klenk H.-P."/>
        </authorList>
    </citation>
    <scope>NUCLEOTIDE SEQUENCE [LARGE SCALE GENOMIC DNA]</scope>
    <source>
        <strain evidence="11">L21-Fru-AB</strain>
    </source>
</reference>
<gene>
    <name evidence="10" type="primary">gcvT</name>
    <name evidence="10" type="ORF">L21SP4_02017</name>
</gene>
<dbReference type="InterPro" id="IPR029043">
    <property type="entry name" value="GcvT/YgfZ_C"/>
</dbReference>
<dbReference type="InterPro" id="IPR028896">
    <property type="entry name" value="GcvT/YgfZ/DmdA"/>
</dbReference>
<dbReference type="PATRIC" id="fig|1609981.3.peg.2098"/>
<dbReference type="RefSeq" id="WP_052882503.1">
    <property type="nucleotide sequence ID" value="NZ_CP010904.1"/>
</dbReference>
<keyword evidence="11" id="KW-1185">Reference proteome</keyword>
<organism evidence="10 11">
    <name type="scientific">Kiritimatiella glycovorans</name>
    <dbReference type="NCBI Taxonomy" id="1307763"/>
    <lineage>
        <taxon>Bacteria</taxon>
        <taxon>Pseudomonadati</taxon>
        <taxon>Kiritimatiellota</taxon>
        <taxon>Kiritimatiellia</taxon>
        <taxon>Kiritimatiellales</taxon>
        <taxon>Kiritimatiellaceae</taxon>
        <taxon>Kiritimatiella</taxon>
    </lineage>
</organism>
<evidence type="ECO:0000313" key="11">
    <source>
        <dbReference type="Proteomes" id="UP000035268"/>
    </source>
</evidence>
<feature type="binding site" evidence="7">
    <location>
        <position position="200"/>
    </location>
    <ligand>
        <name>substrate</name>
    </ligand>
</feature>
<protein>
    <recommendedName>
        <fullName evidence="2">aminomethyltransferase</fullName>
        <ecNumber evidence="2">2.1.2.10</ecNumber>
    </recommendedName>
    <alternativeName>
        <fullName evidence="5">Glycine cleavage system T protein</fullName>
    </alternativeName>
</protein>
<evidence type="ECO:0000256" key="5">
    <source>
        <dbReference type="ARBA" id="ARBA00031395"/>
    </source>
</evidence>
<keyword evidence="3" id="KW-0032">Aminotransferase</keyword>
<reference evidence="10 11" key="2">
    <citation type="journal article" date="2016" name="ISME J.">
        <title>Characterization of the first cultured representative of Verrucomicrobia subdivision 5 indicates the proposal of a novel phylum.</title>
        <authorList>
            <person name="Spring S."/>
            <person name="Bunk B."/>
            <person name="Sproer C."/>
            <person name="Schumann P."/>
            <person name="Rohde M."/>
            <person name="Tindall B.J."/>
            <person name="Klenk H.P."/>
        </authorList>
    </citation>
    <scope>NUCLEOTIDE SEQUENCE [LARGE SCALE GENOMIC DNA]</scope>
    <source>
        <strain evidence="10 11">L21-Fru-AB</strain>
    </source>
</reference>
<evidence type="ECO:0000256" key="1">
    <source>
        <dbReference type="ARBA" id="ARBA00008609"/>
    </source>
</evidence>